<evidence type="ECO:0008006" key="4">
    <source>
        <dbReference type="Google" id="ProtNLM"/>
    </source>
</evidence>
<proteinExistence type="predicted"/>
<reference evidence="2 3" key="1">
    <citation type="journal article" date="2019" name="Int. J. Syst. Evol. Microbiol.">
        <title>The Global Catalogue of Microorganisms (GCM) 10K type strain sequencing project: providing services to taxonomists for standard genome sequencing and annotation.</title>
        <authorList>
            <consortium name="The Broad Institute Genomics Platform"/>
            <consortium name="The Broad Institute Genome Sequencing Center for Infectious Disease"/>
            <person name="Wu L."/>
            <person name="Ma J."/>
        </authorList>
    </citation>
    <scope>NUCLEOTIDE SEQUENCE [LARGE SCALE GENOMIC DNA]</scope>
    <source>
        <strain evidence="2 3">JCM 15309</strain>
    </source>
</reference>
<sequence>MSEPQSGARRYPRTFGGLIGSMIVLVLAVVGYYVIQNVTHDQPEGTPVAVDYLGTVRDVQAGGYTVAYPATLPKDWLATAVNFTPGDRPSWGLPMLTGAGKFVGIQQEDSPVRDLLDTALPQGAKQGEDVKIPSALAGDQTWSSWSDGKRDHAFSRQVGKDTLLVYGSAPVDDLKRLIGLLTTAPAS</sequence>
<dbReference type="RefSeq" id="WP_344047045.1">
    <property type="nucleotide sequence ID" value="NZ_BAAAPB010000004.1"/>
</dbReference>
<accession>A0ABN2RLK8</accession>
<evidence type="ECO:0000313" key="2">
    <source>
        <dbReference type="EMBL" id="GAA1971240.1"/>
    </source>
</evidence>
<protein>
    <recommendedName>
        <fullName evidence="4">DUF4245 domain-containing protein</fullName>
    </recommendedName>
</protein>
<keyword evidence="3" id="KW-1185">Reference proteome</keyword>
<organism evidence="2 3">
    <name type="scientific">Nocardioides panacihumi</name>
    <dbReference type="NCBI Taxonomy" id="400774"/>
    <lineage>
        <taxon>Bacteria</taxon>
        <taxon>Bacillati</taxon>
        <taxon>Actinomycetota</taxon>
        <taxon>Actinomycetes</taxon>
        <taxon>Propionibacteriales</taxon>
        <taxon>Nocardioidaceae</taxon>
        <taxon>Nocardioides</taxon>
    </lineage>
</organism>
<name>A0ABN2RLK8_9ACTN</name>
<keyword evidence="1" id="KW-0472">Membrane</keyword>
<comment type="caution">
    <text evidence="2">The sequence shown here is derived from an EMBL/GenBank/DDBJ whole genome shotgun (WGS) entry which is preliminary data.</text>
</comment>
<evidence type="ECO:0000313" key="3">
    <source>
        <dbReference type="Proteomes" id="UP001500571"/>
    </source>
</evidence>
<evidence type="ECO:0000256" key="1">
    <source>
        <dbReference type="SAM" id="Phobius"/>
    </source>
</evidence>
<feature type="transmembrane region" description="Helical" evidence="1">
    <location>
        <begin position="15"/>
        <end position="35"/>
    </location>
</feature>
<keyword evidence="1" id="KW-0812">Transmembrane</keyword>
<dbReference type="Pfam" id="PF14030">
    <property type="entry name" value="DUF4245"/>
    <property type="match status" value="1"/>
</dbReference>
<gene>
    <name evidence="2" type="ORF">GCM10009798_35040</name>
</gene>
<dbReference type="Proteomes" id="UP001500571">
    <property type="component" value="Unassembled WGS sequence"/>
</dbReference>
<keyword evidence="1" id="KW-1133">Transmembrane helix</keyword>
<dbReference type="InterPro" id="IPR025339">
    <property type="entry name" value="DUF4245"/>
</dbReference>
<dbReference type="EMBL" id="BAAAPB010000004">
    <property type="protein sequence ID" value="GAA1971240.1"/>
    <property type="molecule type" value="Genomic_DNA"/>
</dbReference>